<dbReference type="GO" id="GO:0005739">
    <property type="term" value="C:mitochondrion"/>
    <property type="evidence" value="ECO:0007669"/>
    <property type="project" value="TreeGrafter"/>
</dbReference>
<evidence type="ECO:0000313" key="5">
    <source>
        <dbReference type="Proteomes" id="UP000054350"/>
    </source>
</evidence>
<protein>
    <recommendedName>
        <fullName evidence="6">Methyltransferase type 11 domain-containing protein</fullName>
    </recommendedName>
</protein>
<evidence type="ECO:0008006" key="6">
    <source>
        <dbReference type="Google" id="ProtNLM"/>
    </source>
</evidence>
<accession>A0A0L0RVV5</accession>
<dbReference type="GO" id="GO:0032981">
    <property type="term" value="P:mitochondrial respiratory chain complex I assembly"/>
    <property type="evidence" value="ECO:0007669"/>
    <property type="project" value="TreeGrafter"/>
</dbReference>
<dbReference type="EMBL" id="GG745328">
    <property type="protein sequence ID" value="KNE54284.1"/>
    <property type="molecule type" value="Genomic_DNA"/>
</dbReference>
<evidence type="ECO:0000256" key="3">
    <source>
        <dbReference type="SAM" id="MobiDB-lite"/>
    </source>
</evidence>
<evidence type="ECO:0000256" key="2">
    <source>
        <dbReference type="ARBA" id="ARBA00022679"/>
    </source>
</evidence>
<dbReference type="Pfam" id="PF13489">
    <property type="entry name" value="Methyltransf_23"/>
    <property type="match status" value="1"/>
</dbReference>
<keyword evidence="1" id="KW-0489">Methyltransferase</keyword>
<keyword evidence="2" id="KW-0808">Transferase</keyword>
<dbReference type="InterPro" id="IPR029063">
    <property type="entry name" value="SAM-dependent_MTases_sf"/>
</dbReference>
<reference evidence="5" key="2">
    <citation type="submission" date="2009-11" db="EMBL/GenBank/DDBJ databases">
        <title>The Genome Sequence of Allomyces macrogynus strain ATCC 38327.</title>
        <authorList>
            <consortium name="The Broad Institute Genome Sequencing Platform"/>
            <person name="Russ C."/>
            <person name="Cuomo C."/>
            <person name="Shea T."/>
            <person name="Young S.K."/>
            <person name="Zeng Q."/>
            <person name="Koehrsen M."/>
            <person name="Haas B."/>
            <person name="Borodovsky M."/>
            <person name="Guigo R."/>
            <person name="Alvarado L."/>
            <person name="Berlin A."/>
            <person name="Borenstein D."/>
            <person name="Chen Z."/>
            <person name="Engels R."/>
            <person name="Freedman E."/>
            <person name="Gellesch M."/>
            <person name="Goldberg J."/>
            <person name="Griggs A."/>
            <person name="Gujja S."/>
            <person name="Heiman D."/>
            <person name="Hepburn T."/>
            <person name="Howarth C."/>
            <person name="Jen D."/>
            <person name="Larson L."/>
            <person name="Lewis B."/>
            <person name="Mehta T."/>
            <person name="Park D."/>
            <person name="Pearson M."/>
            <person name="Roberts A."/>
            <person name="Saif S."/>
            <person name="Shenoy N."/>
            <person name="Sisk P."/>
            <person name="Stolte C."/>
            <person name="Sykes S."/>
            <person name="Walk T."/>
            <person name="White J."/>
            <person name="Yandava C."/>
            <person name="Burger G."/>
            <person name="Gray M.W."/>
            <person name="Holland P.W.H."/>
            <person name="King N."/>
            <person name="Lang F.B.F."/>
            <person name="Roger A.J."/>
            <person name="Ruiz-Trillo I."/>
            <person name="Lander E."/>
            <person name="Nusbaum C."/>
        </authorList>
    </citation>
    <scope>NUCLEOTIDE SEQUENCE [LARGE SCALE GENOMIC DNA]</scope>
    <source>
        <strain evidence="5">ATCC 38327</strain>
    </source>
</reference>
<dbReference type="Proteomes" id="UP000054350">
    <property type="component" value="Unassembled WGS sequence"/>
</dbReference>
<dbReference type="Gene3D" id="3.40.50.150">
    <property type="entry name" value="Vaccinia Virus protein VP39"/>
    <property type="match status" value="1"/>
</dbReference>
<keyword evidence="5" id="KW-1185">Reference proteome</keyword>
<proteinExistence type="predicted"/>
<feature type="region of interest" description="Disordered" evidence="3">
    <location>
        <begin position="306"/>
        <end position="326"/>
    </location>
</feature>
<sequence>MFANTVAALARRVAIRTLAPSATLTTGAPIVFDRHAKKLQRDRAAKHPNARLTDYLKDEVAHRIVERILDVKDRYPTIVDIGAGAGHLVKHLDQDITNKVIMCDASRDLLYRDADLDGEREVEIERRVMDEETELLATFPENSVDMIISNMSMHWVNDLPGVLIQARKCLKPDRVFIGAMIGGESLFELRTSLQLAELEREGGLSPRVSPMTVSADMGSLLGRAGFALTTVDVDEIVVDYPTMFELIDDLHAMGESNAVLQRRPFLHRDTLLAASSIYQQLHGNPDGTVPATFQIIYLIGWKPSPSQPAPLERGSAKMSLKKALEE</sequence>
<dbReference type="PANTHER" id="PTHR13090:SF1">
    <property type="entry name" value="ARGININE-HYDROXYLASE NDUFAF5, MITOCHONDRIAL"/>
    <property type="match status" value="1"/>
</dbReference>
<dbReference type="GO" id="GO:0008168">
    <property type="term" value="F:methyltransferase activity"/>
    <property type="evidence" value="ECO:0007669"/>
    <property type="project" value="UniProtKB-KW"/>
</dbReference>
<dbReference type="eggNOG" id="KOG2940">
    <property type="taxonomic scope" value="Eukaryota"/>
</dbReference>
<organism evidence="4 5">
    <name type="scientific">Allomyces macrogynus (strain ATCC 38327)</name>
    <name type="common">Allomyces javanicus var. macrogynus</name>
    <dbReference type="NCBI Taxonomy" id="578462"/>
    <lineage>
        <taxon>Eukaryota</taxon>
        <taxon>Fungi</taxon>
        <taxon>Fungi incertae sedis</taxon>
        <taxon>Blastocladiomycota</taxon>
        <taxon>Blastocladiomycetes</taxon>
        <taxon>Blastocladiales</taxon>
        <taxon>Blastocladiaceae</taxon>
        <taxon>Allomyces</taxon>
    </lineage>
</organism>
<dbReference type="VEuPathDB" id="FungiDB:AMAG_00272"/>
<gene>
    <name evidence="4" type="ORF">AMAG_00272</name>
</gene>
<dbReference type="OMA" id="YEVVYGH"/>
<dbReference type="AlphaFoldDB" id="A0A0L0RVV5"/>
<dbReference type="GO" id="GO:0032259">
    <property type="term" value="P:methylation"/>
    <property type="evidence" value="ECO:0007669"/>
    <property type="project" value="UniProtKB-KW"/>
</dbReference>
<dbReference type="OrthoDB" id="16816at2759"/>
<dbReference type="STRING" id="578462.A0A0L0RVV5"/>
<dbReference type="PANTHER" id="PTHR13090">
    <property type="entry name" value="ARGININE-HYDROXYLASE NDUFAF5, MITOCHONDRIAL"/>
    <property type="match status" value="1"/>
</dbReference>
<evidence type="ECO:0000256" key="1">
    <source>
        <dbReference type="ARBA" id="ARBA00022603"/>
    </source>
</evidence>
<name>A0A0L0RVV5_ALLM3</name>
<dbReference type="CDD" id="cd02440">
    <property type="entry name" value="AdoMet_MTases"/>
    <property type="match status" value="1"/>
</dbReference>
<dbReference type="InterPro" id="IPR050602">
    <property type="entry name" value="Malonyl-ACP_OMT"/>
</dbReference>
<reference evidence="4 5" key="1">
    <citation type="submission" date="2009-11" db="EMBL/GenBank/DDBJ databases">
        <title>Annotation of Allomyces macrogynus ATCC 38327.</title>
        <authorList>
            <consortium name="The Broad Institute Genome Sequencing Platform"/>
            <person name="Russ C."/>
            <person name="Cuomo C."/>
            <person name="Burger G."/>
            <person name="Gray M.W."/>
            <person name="Holland P.W.H."/>
            <person name="King N."/>
            <person name="Lang F.B.F."/>
            <person name="Roger A.J."/>
            <person name="Ruiz-Trillo I."/>
            <person name="Young S.K."/>
            <person name="Zeng Q."/>
            <person name="Gargeya S."/>
            <person name="Fitzgerald M."/>
            <person name="Haas B."/>
            <person name="Abouelleil A."/>
            <person name="Alvarado L."/>
            <person name="Arachchi H.M."/>
            <person name="Berlin A."/>
            <person name="Chapman S.B."/>
            <person name="Gearin G."/>
            <person name="Goldberg J."/>
            <person name="Griggs A."/>
            <person name="Gujja S."/>
            <person name="Hansen M."/>
            <person name="Heiman D."/>
            <person name="Howarth C."/>
            <person name="Larimer J."/>
            <person name="Lui A."/>
            <person name="MacDonald P.J.P."/>
            <person name="McCowen C."/>
            <person name="Montmayeur A."/>
            <person name="Murphy C."/>
            <person name="Neiman D."/>
            <person name="Pearson M."/>
            <person name="Priest M."/>
            <person name="Roberts A."/>
            <person name="Saif S."/>
            <person name="Shea T."/>
            <person name="Sisk P."/>
            <person name="Stolte C."/>
            <person name="Sykes S."/>
            <person name="Wortman J."/>
            <person name="Nusbaum C."/>
            <person name="Birren B."/>
        </authorList>
    </citation>
    <scope>NUCLEOTIDE SEQUENCE [LARGE SCALE GENOMIC DNA]</scope>
    <source>
        <strain evidence="4 5">ATCC 38327</strain>
    </source>
</reference>
<evidence type="ECO:0000313" key="4">
    <source>
        <dbReference type="EMBL" id="KNE54284.1"/>
    </source>
</evidence>
<dbReference type="SUPFAM" id="SSF53335">
    <property type="entry name" value="S-adenosyl-L-methionine-dependent methyltransferases"/>
    <property type="match status" value="1"/>
</dbReference>